<dbReference type="GO" id="GO:0003700">
    <property type="term" value="F:DNA-binding transcription factor activity"/>
    <property type="evidence" value="ECO:0007669"/>
    <property type="project" value="InterPro"/>
</dbReference>
<dbReference type="InterPro" id="IPR000835">
    <property type="entry name" value="HTH_MarR-typ"/>
</dbReference>
<dbReference type="PROSITE" id="PS50995">
    <property type="entry name" value="HTH_MARR_2"/>
    <property type="match status" value="1"/>
</dbReference>
<keyword evidence="2" id="KW-0238">DNA-binding</keyword>
<proteinExistence type="predicted"/>
<evidence type="ECO:0000259" key="1">
    <source>
        <dbReference type="PROSITE" id="PS50995"/>
    </source>
</evidence>
<organism evidence="2 3">
    <name type="scientific">Ciceribacter lividus</name>
    <dbReference type="NCBI Taxonomy" id="1197950"/>
    <lineage>
        <taxon>Bacteria</taxon>
        <taxon>Pseudomonadati</taxon>
        <taxon>Pseudomonadota</taxon>
        <taxon>Alphaproteobacteria</taxon>
        <taxon>Hyphomicrobiales</taxon>
        <taxon>Rhizobiaceae</taxon>
        <taxon>Ciceribacter</taxon>
    </lineage>
</organism>
<evidence type="ECO:0000313" key="2">
    <source>
        <dbReference type="EMBL" id="RCW23263.1"/>
    </source>
</evidence>
<dbReference type="Gene3D" id="1.10.10.10">
    <property type="entry name" value="Winged helix-like DNA-binding domain superfamily/Winged helix DNA-binding domain"/>
    <property type="match status" value="1"/>
</dbReference>
<accession>A0A6I7HND7</accession>
<evidence type="ECO:0000313" key="3">
    <source>
        <dbReference type="Proteomes" id="UP000252582"/>
    </source>
</evidence>
<sequence length="173" mass="19275">MARQFASEQDLQHDHVGVRRRQWSKELPDLDTVGMAILGRARWITLKVRPPIEAVFAEHGLDTGEFDVLATLLRSGPPYRLRPTELFQQLMITSGGLTPRLARLERAGLVERPPSAEDGRSLPVQLTTLGRERAEAAFRADMAVEADLLKCLDEQEKADLGRLLAKLAIALDT</sequence>
<feature type="domain" description="HTH marR-type" evidence="1">
    <location>
        <begin position="34"/>
        <end position="169"/>
    </location>
</feature>
<dbReference type="AlphaFoldDB" id="A0A6I7HND7"/>
<dbReference type="RefSeq" id="WP_114363690.1">
    <property type="nucleotide sequence ID" value="NZ_QPIX01000007.1"/>
</dbReference>
<dbReference type="Proteomes" id="UP000252582">
    <property type="component" value="Unassembled WGS sequence"/>
</dbReference>
<dbReference type="PANTHER" id="PTHR33164:SF104">
    <property type="entry name" value="TRANSCRIPTIONAL REGULATORY PROTEIN"/>
    <property type="match status" value="1"/>
</dbReference>
<dbReference type="PRINTS" id="PR00598">
    <property type="entry name" value="HTHMARR"/>
</dbReference>
<protein>
    <submittedName>
        <fullName evidence="2">DNA-binding MarR family transcriptional regulator</fullName>
    </submittedName>
</protein>
<reference evidence="2 3" key="1">
    <citation type="submission" date="2018-07" db="EMBL/GenBank/DDBJ databases">
        <title>Genomic Encyclopedia of Type Strains, Phase IV (KMG-IV): sequencing the most valuable type-strain genomes for metagenomic binning, comparative biology and taxonomic classification.</title>
        <authorList>
            <person name="Goeker M."/>
        </authorList>
    </citation>
    <scope>NUCLEOTIDE SEQUENCE [LARGE SCALE GENOMIC DNA]</scope>
    <source>
        <strain evidence="2 3">DSM 25528</strain>
    </source>
</reference>
<keyword evidence="3" id="KW-1185">Reference proteome</keyword>
<name>A0A6I7HND7_9HYPH</name>
<dbReference type="EMBL" id="QPIX01000007">
    <property type="protein sequence ID" value="RCW23263.1"/>
    <property type="molecule type" value="Genomic_DNA"/>
</dbReference>
<dbReference type="InterPro" id="IPR039422">
    <property type="entry name" value="MarR/SlyA-like"/>
</dbReference>
<comment type="caution">
    <text evidence="2">The sequence shown here is derived from an EMBL/GenBank/DDBJ whole genome shotgun (WGS) entry which is preliminary data.</text>
</comment>
<gene>
    <name evidence="2" type="ORF">DFR48_107133</name>
</gene>
<dbReference type="Pfam" id="PF12802">
    <property type="entry name" value="MarR_2"/>
    <property type="match status" value="1"/>
</dbReference>
<dbReference type="InterPro" id="IPR036390">
    <property type="entry name" value="WH_DNA-bd_sf"/>
</dbReference>
<dbReference type="GO" id="GO:0003677">
    <property type="term" value="F:DNA binding"/>
    <property type="evidence" value="ECO:0007669"/>
    <property type="project" value="UniProtKB-KW"/>
</dbReference>
<dbReference type="PANTHER" id="PTHR33164">
    <property type="entry name" value="TRANSCRIPTIONAL REGULATOR, MARR FAMILY"/>
    <property type="match status" value="1"/>
</dbReference>
<dbReference type="GO" id="GO:0006950">
    <property type="term" value="P:response to stress"/>
    <property type="evidence" value="ECO:0007669"/>
    <property type="project" value="TreeGrafter"/>
</dbReference>
<dbReference type="SUPFAM" id="SSF46785">
    <property type="entry name" value="Winged helix' DNA-binding domain"/>
    <property type="match status" value="1"/>
</dbReference>
<dbReference type="InterPro" id="IPR036388">
    <property type="entry name" value="WH-like_DNA-bd_sf"/>
</dbReference>
<dbReference type="SMART" id="SM00347">
    <property type="entry name" value="HTH_MARR"/>
    <property type="match status" value="1"/>
</dbReference>